<evidence type="ECO:0000259" key="2">
    <source>
        <dbReference type="Pfam" id="PF18920"/>
    </source>
</evidence>
<keyword evidence="1" id="KW-0472">Membrane</keyword>
<evidence type="ECO:0000256" key="1">
    <source>
        <dbReference type="SAM" id="Phobius"/>
    </source>
</evidence>
<feature type="transmembrane region" description="Helical" evidence="1">
    <location>
        <begin position="156"/>
        <end position="176"/>
    </location>
</feature>
<gene>
    <name evidence="3" type="ORF">CVU83_00615</name>
</gene>
<feature type="transmembrane region" description="Helical" evidence="1">
    <location>
        <begin position="84"/>
        <end position="102"/>
    </location>
</feature>
<name>A0A2N2E323_9BACT</name>
<feature type="transmembrane region" description="Helical" evidence="1">
    <location>
        <begin position="123"/>
        <end position="144"/>
    </location>
</feature>
<comment type="caution">
    <text evidence="3">The sequence shown here is derived from an EMBL/GenBank/DDBJ whole genome shotgun (WGS) entry which is preliminary data.</text>
</comment>
<dbReference type="InterPro" id="IPR043728">
    <property type="entry name" value="DUF5671"/>
</dbReference>
<dbReference type="Proteomes" id="UP000233325">
    <property type="component" value="Unassembled WGS sequence"/>
</dbReference>
<feature type="transmembrane region" description="Helical" evidence="1">
    <location>
        <begin position="188"/>
        <end position="212"/>
    </location>
</feature>
<keyword evidence="1" id="KW-1133">Transmembrane helix</keyword>
<feature type="transmembrane region" description="Helical" evidence="1">
    <location>
        <begin position="38"/>
        <end position="64"/>
    </location>
</feature>
<feature type="transmembrane region" description="Helical" evidence="1">
    <location>
        <begin position="6"/>
        <end position="26"/>
    </location>
</feature>
<protein>
    <recommendedName>
        <fullName evidence="2">DUF5671 domain-containing protein</fullName>
    </recommendedName>
</protein>
<reference evidence="3 4" key="1">
    <citation type="journal article" date="2017" name="ISME J.">
        <title>Potential for microbial H2 and metal transformations associated with novel bacteria and archaea in deep terrestrial subsurface sediments.</title>
        <authorList>
            <person name="Hernsdorf A.W."/>
            <person name="Amano Y."/>
            <person name="Miyakawa K."/>
            <person name="Ise K."/>
            <person name="Suzuki Y."/>
            <person name="Anantharaman K."/>
            <person name="Probst A."/>
            <person name="Burstein D."/>
            <person name="Thomas B.C."/>
            <person name="Banfield J.F."/>
        </authorList>
    </citation>
    <scope>NUCLEOTIDE SEQUENCE [LARGE SCALE GENOMIC DNA]</scope>
    <source>
        <strain evidence="3">HGW-Falkowbacteria-2</strain>
    </source>
</reference>
<dbReference type="Pfam" id="PF18920">
    <property type="entry name" value="DUF5671"/>
    <property type="match status" value="1"/>
</dbReference>
<accession>A0A2N2E323</accession>
<organism evidence="3 4">
    <name type="scientific">Candidatus Falkowbacteria bacterium HGW-Falkowbacteria-2</name>
    <dbReference type="NCBI Taxonomy" id="2013769"/>
    <lineage>
        <taxon>Bacteria</taxon>
        <taxon>Candidatus Falkowiibacteriota</taxon>
    </lineage>
</organism>
<sequence>MTFIGFLIIPFLVLLAAALIVSIRGEKNNMQNNINAKYAFYYLLSLAALIFTAVSVQMIVFGIIDRTVADAIAFNSYDGVDSRLRFAISALFIAGPIYYFLSRLIIKGLRKKELEIESPLRRWLTYLIILVAAVIILGVLVSVINNFLSGEMTSRFILKAASMLVMAAAVFSYYFYDMKRQTVEKKDRVITLFGWISAALVLAVFVSAWFFVESPATARAKRLDSILMNNIFQLENSVNTYYSQYGRLPASLDEIKNSDDVYYDSRVETDPETGERIVYRVDGDNKFSFCATFRTASESQAMERRPYGDNKDHDAGYDCVQGAFWGRDDIKGGPATPAVPVSTSETVE</sequence>
<dbReference type="EMBL" id="PHAH01000005">
    <property type="protein sequence ID" value="PKM89110.1"/>
    <property type="molecule type" value="Genomic_DNA"/>
</dbReference>
<proteinExistence type="predicted"/>
<evidence type="ECO:0000313" key="3">
    <source>
        <dbReference type="EMBL" id="PKM89110.1"/>
    </source>
</evidence>
<dbReference type="AlphaFoldDB" id="A0A2N2E323"/>
<keyword evidence="1" id="KW-0812">Transmembrane</keyword>
<feature type="domain" description="DUF5671" evidence="2">
    <location>
        <begin position="39"/>
        <end position="172"/>
    </location>
</feature>
<evidence type="ECO:0000313" key="4">
    <source>
        <dbReference type="Proteomes" id="UP000233325"/>
    </source>
</evidence>